<comment type="function">
    <text evidence="7">MFS antiporter that does not display functional linkage as drug transporter and performs functions that significantly affect biofilm development and virulence. No substrate for transport has been identified yet, but plays an important role in the growth in the host.</text>
</comment>
<dbReference type="InterPro" id="IPR020846">
    <property type="entry name" value="MFS_dom"/>
</dbReference>
<feature type="transmembrane region" description="Helical" evidence="8">
    <location>
        <begin position="385"/>
        <end position="411"/>
    </location>
</feature>
<feature type="transmembrane region" description="Helical" evidence="8">
    <location>
        <begin position="186"/>
        <end position="206"/>
    </location>
</feature>
<evidence type="ECO:0000259" key="9">
    <source>
        <dbReference type="PROSITE" id="PS50850"/>
    </source>
</evidence>
<dbReference type="AlphaFoldDB" id="A0A1L0BKP7"/>
<comment type="similarity">
    <text evidence="6">Belongs to the major facilitator superfamily. CAR1 family.</text>
</comment>
<dbReference type="PANTHER" id="PTHR23502">
    <property type="entry name" value="MAJOR FACILITATOR SUPERFAMILY"/>
    <property type="match status" value="1"/>
</dbReference>
<name>A0A1L0BKP7_9ASCO</name>
<dbReference type="EMBL" id="LT635765">
    <property type="protein sequence ID" value="SGZ51913.1"/>
    <property type="molecule type" value="Genomic_DNA"/>
</dbReference>
<dbReference type="PROSITE" id="PS00216">
    <property type="entry name" value="SUGAR_TRANSPORT_1"/>
    <property type="match status" value="1"/>
</dbReference>
<dbReference type="GO" id="GO:0022857">
    <property type="term" value="F:transmembrane transporter activity"/>
    <property type="evidence" value="ECO:0007669"/>
    <property type="project" value="InterPro"/>
</dbReference>
<feature type="domain" description="Major facilitator superfamily (MFS) profile" evidence="9">
    <location>
        <begin position="32"/>
        <end position="475"/>
    </location>
</feature>
<comment type="subcellular location">
    <subcellularLocation>
        <location evidence="1">Membrane</location>
        <topology evidence="1">Multi-pass membrane protein</topology>
    </subcellularLocation>
</comment>
<dbReference type="GO" id="GO:0042908">
    <property type="term" value="P:xenobiotic transport"/>
    <property type="evidence" value="ECO:0007669"/>
    <property type="project" value="UniProtKB-ARBA"/>
</dbReference>
<feature type="transmembrane region" description="Helical" evidence="8">
    <location>
        <begin position="260"/>
        <end position="280"/>
    </location>
</feature>
<dbReference type="InterPro" id="IPR011701">
    <property type="entry name" value="MFS"/>
</dbReference>
<dbReference type="SUPFAM" id="SSF103473">
    <property type="entry name" value="MFS general substrate transporter"/>
    <property type="match status" value="1"/>
</dbReference>
<feature type="transmembrane region" description="Helical" evidence="8">
    <location>
        <begin position="30"/>
        <end position="50"/>
    </location>
</feature>
<dbReference type="FunFam" id="1.20.1250.20:FF:000172">
    <property type="entry name" value="MFS multidrug resistance transporter"/>
    <property type="match status" value="1"/>
</dbReference>
<keyword evidence="2" id="KW-0813">Transport</keyword>
<evidence type="ECO:0000256" key="1">
    <source>
        <dbReference type="ARBA" id="ARBA00004141"/>
    </source>
</evidence>
<feature type="transmembrane region" description="Helical" evidence="8">
    <location>
        <begin position="70"/>
        <end position="90"/>
    </location>
</feature>
<evidence type="ECO:0000256" key="7">
    <source>
        <dbReference type="ARBA" id="ARBA00053949"/>
    </source>
</evidence>
<feature type="transmembrane region" description="Helical" evidence="8">
    <location>
        <begin position="423"/>
        <end position="440"/>
    </location>
</feature>
<dbReference type="Gene3D" id="1.20.1250.20">
    <property type="entry name" value="MFS general substrate transporter like domains"/>
    <property type="match status" value="1"/>
</dbReference>
<evidence type="ECO:0000256" key="4">
    <source>
        <dbReference type="ARBA" id="ARBA00022989"/>
    </source>
</evidence>
<evidence type="ECO:0000256" key="8">
    <source>
        <dbReference type="SAM" id="Phobius"/>
    </source>
</evidence>
<sequence length="484" mass="52210">MPESPQEPKDDDTVQSDLPPYTIFVGWKKLVLMVLLSLMGIWSSISNSIYFPAIPTLTKAFHTSSEAINLSLVAYLICQGVVPTISSNLADVYGRRPVVLLSFCVYIAACIGISQTRTYWLLVFLRCVQAGGIAPVIAINSGISGDVCTAADRGGFVGVVSGMLLVGQAFGSLVGSAFISRWGWRAIFVFLSIGSGVTFLFVILLLPETSRSVVGNGSVVPSPIYRAPAMSLPIVKKDLKNSMSTLVPKQKLDILAPYKILSELTVIAVLVPSGLQFTAWTMSLTSLSTVLEAAPFNYSIPHVGLMYLPQGLVCLAGSLVSGKILNMYYRYRWKKHVAKYGEGEEISRHPFNKIRVRLDCSVIPMCLTQIGLLLFGWVLDKTENVAAAIVGTCFVSFGTSCFIAIVTTMLVDLHPANGSASTSCINLVRCLLGAAGVAALDRMTSSLGLGGCYTVMAGLCVISYFLLLYVVYSYLKHLKENADQ</sequence>
<evidence type="ECO:0000256" key="6">
    <source>
        <dbReference type="ARBA" id="ARBA00038347"/>
    </source>
</evidence>
<dbReference type="PANTHER" id="PTHR23502:SF51">
    <property type="entry name" value="QUINIDINE RESISTANCE PROTEIN 1-RELATED"/>
    <property type="match status" value="1"/>
</dbReference>
<keyword evidence="3 8" id="KW-0812">Transmembrane</keyword>
<evidence type="ECO:0000313" key="11">
    <source>
        <dbReference type="Proteomes" id="UP000182259"/>
    </source>
</evidence>
<evidence type="ECO:0000256" key="3">
    <source>
        <dbReference type="ARBA" id="ARBA00022692"/>
    </source>
</evidence>
<dbReference type="GO" id="GO:0005886">
    <property type="term" value="C:plasma membrane"/>
    <property type="evidence" value="ECO:0007669"/>
    <property type="project" value="TreeGrafter"/>
</dbReference>
<evidence type="ECO:0000256" key="5">
    <source>
        <dbReference type="ARBA" id="ARBA00023136"/>
    </source>
</evidence>
<feature type="transmembrane region" description="Helical" evidence="8">
    <location>
        <begin position="446"/>
        <end position="472"/>
    </location>
</feature>
<evidence type="ECO:0000256" key="2">
    <source>
        <dbReference type="ARBA" id="ARBA00022448"/>
    </source>
</evidence>
<evidence type="ECO:0000313" key="10">
    <source>
        <dbReference type="EMBL" id="SGZ51913.1"/>
    </source>
</evidence>
<organism evidence="10 11">
    <name type="scientific">Sungouiella intermedia</name>
    <dbReference type="NCBI Taxonomy" id="45354"/>
    <lineage>
        <taxon>Eukaryota</taxon>
        <taxon>Fungi</taxon>
        <taxon>Dikarya</taxon>
        <taxon>Ascomycota</taxon>
        <taxon>Saccharomycotina</taxon>
        <taxon>Pichiomycetes</taxon>
        <taxon>Metschnikowiaceae</taxon>
        <taxon>Sungouiella</taxon>
    </lineage>
</organism>
<dbReference type="Pfam" id="PF07690">
    <property type="entry name" value="MFS_1"/>
    <property type="match status" value="1"/>
</dbReference>
<dbReference type="GO" id="GO:0001765">
    <property type="term" value="P:membrane raft assembly"/>
    <property type="evidence" value="ECO:0007669"/>
    <property type="project" value="UniProtKB-ARBA"/>
</dbReference>
<accession>A0A1L0BKP7</accession>
<feature type="transmembrane region" description="Helical" evidence="8">
    <location>
        <begin position="300"/>
        <end position="325"/>
    </location>
</feature>
<proteinExistence type="inferred from homology"/>
<dbReference type="GO" id="GO:0140115">
    <property type="term" value="P:export across plasma membrane"/>
    <property type="evidence" value="ECO:0007669"/>
    <property type="project" value="UniProtKB-ARBA"/>
</dbReference>
<dbReference type="InterPro" id="IPR036259">
    <property type="entry name" value="MFS_trans_sf"/>
</dbReference>
<dbReference type="PROSITE" id="PS50850">
    <property type="entry name" value="MFS"/>
    <property type="match status" value="1"/>
</dbReference>
<gene>
    <name evidence="10" type="ORF">SAMEA4029009_CIC11G00000000482</name>
</gene>
<feature type="transmembrane region" description="Helical" evidence="8">
    <location>
        <begin position="155"/>
        <end position="180"/>
    </location>
</feature>
<dbReference type="InterPro" id="IPR005829">
    <property type="entry name" value="Sugar_transporter_CS"/>
</dbReference>
<feature type="transmembrane region" description="Helical" evidence="8">
    <location>
        <begin position="97"/>
        <end position="114"/>
    </location>
</feature>
<keyword evidence="5 8" id="KW-0472">Membrane</keyword>
<keyword evidence="4 8" id="KW-1133">Transmembrane helix</keyword>
<reference evidence="10 11" key="1">
    <citation type="submission" date="2016-10" db="EMBL/GenBank/DDBJ databases">
        <authorList>
            <person name="de Groot N.N."/>
        </authorList>
    </citation>
    <scope>NUCLEOTIDE SEQUENCE [LARGE SCALE GENOMIC DNA]</scope>
    <source>
        <strain evidence="10 11">PYCC 4715</strain>
    </source>
</reference>
<dbReference type="Proteomes" id="UP000182259">
    <property type="component" value="Chromosome II"/>
</dbReference>
<dbReference type="GO" id="GO:0055088">
    <property type="term" value="P:lipid homeostasis"/>
    <property type="evidence" value="ECO:0007669"/>
    <property type="project" value="UniProtKB-ARBA"/>
</dbReference>
<protein>
    <submittedName>
        <fullName evidence="10">CIC11C00000000482</fullName>
    </submittedName>
</protein>
<feature type="transmembrane region" description="Helical" evidence="8">
    <location>
        <begin position="358"/>
        <end position="379"/>
    </location>
</feature>
<feature type="transmembrane region" description="Helical" evidence="8">
    <location>
        <begin position="120"/>
        <end position="143"/>
    </location>
</feature>
<dbReference type="GO" id="GO:0045121">
    <property type="term" value="C:membrane raft"/>
    <property type="evidence" value="ECO:0007669"/>
    <property type="project" value="UniProtKB-ARBA"/>
</dbReference>